<dbReference type="Pfam" id="PF02581">
    <property type="entry name" value="TMP-TENI"/>
    <property type="match status" value="1"/>
</dbReference>
<dbReference type="EMBL" id="FOXH01000001">
    <property type="protein sequence ID" value="SFP06853.1"/>
    <property type="molecule type" value="Genomic_DNA"/>
</dbReference>
<reference evidence="4 5" key="1">
    <citation type="submission" date="2016-10" db="EMBL/GenBank/DDBJ databases">
        <authorList>
            <person name="de Groot N.N."/>
        </authorList>
    </citation>
    <scope>NUCLEOTIDE SEQUENCE [LARGE SCALE GENOMIC DNA]</scope>
    <source>
        <strain evidence="5">E92,LMG 26720,CCM 7988</strain>
    </source>
</reference>
<dbReference type="CDD" id="cd00564">
    <property type="entry name" value="TMP_TenI"/>
    <property type="match status" value="1"/>
</dbReference>
<accession>A0A1I5MBI8</accession>
<name>A0A1I5MBI8_9BACT</name>
<evidence type="ECO:0000256" key="1">
    <source>
        <dbReference type="ARBA" id="ARBA00004948"/>
    </source>
</evidence>
<dbReference type="GO" id="GO:0004789">
    <property type="term" value="F:thiamine-phosphate diphosphorylase activity"/>
    <property type="evidence" value="ECO:0007669"/>
    <property type="project" value="TreeGrafter"/>
</dbReference>
<proteinExistence type="predicted"/>
<comment type="pathway">
    <text evidence="1">Cofactor biosynthesis; thiamine diphosphate biosynthesis.</text>
</comment>
<dbReference type="InterPro" id="IPR036206">
    <property type="entry name" value="ThiamineP_synth_sf"/>
</dbReference>
<gene>
    <name evidence="4" type="ORF">SAMN04515674_101225</name>
</gene>
<evidence type="ECO:0000313" key="4">
    <source>
        <dbReference type="EMBL" id="SFP06853.1"/>
    </source>
</evidence>
<evidence type="ECO:0000256" key="2">
    <source>
        <dbReference type="ARBA" id="ARBA00022977"/>
    </source>
</evidence>
<evidence type="ECO:0000259" key="3">
    <source>
        <dbReference type="Pfam" id="PF02581"/>
    </source>
</evidence>
<organism evidence="4 5">
    <name type="scientific">Pseudarcicella hirudinis</name>
    <dbReference type="NCBI Taxonomy" id="1079859"/>
    <lineage>
        <taxon>Bacteria</taxon>
        <taxon>Pseudomonadati</taxon>
        <taxon>Bacteroidota</taxon>
        <taxon>Cytophagia</taxon>
        <taxon>Cytophagales</taxon>
        <taxon>Flectobacillaceae</taxon>
        <taxon>Pseudarcicella</taxon>
    </lineage>
</organism>
<dbReference type="PANTHER" id="PTHR20857:SF15">
    <property type="entry name" value="THIAMINE-PHOSPHATE SYNTHASE"/>
    <property type="match status" value="1"/>
</dbReference>
<evidence type="ECO:0000313" key="5">
    <source>
        <dbReference type="Proteomes" id="UP000199306"/>
    </source>
</evidence>
<dbReference type="InterPro" id="IPR013785">
    <property type="entry name" value="Aldolase_TIM"/>
</dbReference>
<dbReference type="GO" id="GO:0009228">
    <property type="term" value="P:thiamine biosynthetic process"/>
    <property type="evidence" value="ECO:0007669"/>
    <property type="project" value="UniProtKB-KW"/>
</dbReference>
<dbReference type="STRING" id="1079859.SAMN04515674_101225"/>
<feature type="domain" description="Thiamine phosphate synthase/TenI" evidence="3">
    <location>
        <begin position="10"/>
        <end position="187"/>
    </location>
</feature>
<dbReference type="Gene3D" id="3.20.20.70">
    <property type="entry name" value="Aldolase class I"/>
    <property type="match status" value="1"/>
</dbReference>
<dbReference type="Proteomes" id="UP000199306">
    <property type="component" value="Unassembled WGS sequence"/>
</dbReference>
<keyword evidence="5" id="KW-1185">Reference proteome</keyword>
<protein>
    <submittedName>
        <fullName evidence="4">Thiamine-phosphate pyrophosphorylase</fullName>
    </submittedName>
</protein>
<sequence>MMKLIVISNPTSLVNEKDLIQQLFESGLETFHLRKPEMSSDEFEHFLKEIKPQFLRRIVIHAHHQLINRYNLKGIHLTGRLLEEMDKLELKQLVKKIRTRGLTVSASLHSLEEITALPVSLDYVFLSPVYHSISKAGYPAGFELPDLKRFFQKTEIKTPVIALGGVSAEKIMELREIGFSGTALLGSIWQAENPLINWQKSLENTQNSAV</sequence>
<dbReference type="PANTHER" id="PTHR20857">
    <property type="entry name" value="THIAMINE-PHOSPHATE PYROPHOSPHORYLASE"/>
    <property type="match status" value="1"/>
</dbReference>
<dbReference type="GO" id="GO:0005737">
    <property type="term" value="C:cytoplasm"/>
    <property type="evidence" value="ECO:0007669"/>
    <property type="project" value="TreeGrafter"/>
</dbReference>
<keyword evidence="2" id="KW-0784">Thiamine biosynthesis</keyword>
<dbReference type="AlphaFoldDB" id="A0A1I5MBI8"/>
<dbReference type="SUPFAM" id="SSF51391">
    <property type="entry name" value="Thiamin phosphate synthase"/>
    <property type="match status" value="1"/>
</dbReference>
<dbReference type="InterPro" id="IPR022998">
    <property type="entry name" value="ThiamineP_synth_TenI"/>
</dbReference>